<evidence type="ECO:0000313" key="2">
    <source>
        <dbReference type="EMBL" id="KAF6781608.1"/>
    </source>
</evidence>
<name>A0A8H6ILV4_9PEZI</name>
<keyword evidence="3" id="KW-1185">Reference proteome</keyword>
<gene>
    <name evidence="2" type="ORF">CSOJ01_16064</name>
</gene>
<feature type="region of interest" description="Disordered" evidence="1">
    <location>
        <begin position="263"/>
        <end position="374"/>
    </location>
</feature>
<sequence>MLRDWEQLSDGLGHAARTADQVEAVFYNGRRKGQGDGLLATLDDDDYQSVCEHIKANPALAFPSLRRLLRTKKPDMQAAVHILQHTIAWIDRDSALAIDEVNPKSKNKPLVREYLSTALDKLAAARGLEAGYPQDTALDLQTRVLDFAWDHLDEFRESPPPLDNTSAALVDKATYAQRFAHVVWARLLRVVRRVTDANGEVLHPDWRAELVRQRKGRLGQVSALVQGFCDRLASLNGALDDSSLLDIQTRIEQVIGAHITMDSSVAESPSPAESEGPIPDSQDASVVSQVSQSQAARGDAAPSRASKGSTASQGARRPLPDKEPRSSGRARGRAHSPSLMVSDEESPPTSPPPSQKKASGPRWKQGPRAGQKRA</sequence>
<feature type="compositionally biased region" description="Low complexity" evidence="1">
    <location>
        <begin position="263"/>
        <end position="296"/>
    </location>
</feature>
<evidence type="ECO:0000313" key="3">
    <source>
        <dbReference type="Proteomes" id="UP000652219"/>
    </source>
</evidence>
<organism evidence="2 3">
    <name type="scientific">Colletotrichum sojae</name>
    <dbReference type="NCBI Taxonomy" id="2175907"/>
    <lineage>
        <taxon>Eukaryota</taxon>
        <taxon>Fungi</taxon>
        <taxon>Dikarya</taxon>
        <taxon>Ascomycota</taxon>
        <taxon>Pezizomycotina</taxon>
        <taxon>Sordariomycetes</taxon>
        <taxon>Hypocreomycetidae</taxon>
        <taxon>Glomerellales</taxon>
        <taxon>Glomerellaceae</taxon>
        <taxon>Colletotrichum</taxon>
        <taxon>Colletotrichum orchidearum species complex</taxon>
    </lineage>
</organism>
<dbReference type="AlphaFoldDB" id="A0A8H6ILV4"/>
<protein>
    <submittedName>
        <fullName evidence="2">Uncharacterized protein</fullName>
    </submittedName>
</protein>
<reference evidence="2 3" key="1">
    <citation type="journal article" date="2020" name="Phytopathology">
        <title>Genome Sequence Resources of Colletotrichum truncatum, C. plurivorum, C. musicola, and C. sojae: Four Species Pathogenic to Soybean (Glycine max).</title>
        <authorList>
            <person name="Rogerio F."/>
            <person name="Boufleur T.R."/>
            <person name="Ciampi-Guillardi M."/>
            <person name="Sukno S.A."/>
            <person name="Thon M.R."/>
            <person name="Massola Junior N.S."/>
            <person name="Baroncelli R."/>
        </authorList>
    </citation>
    <scope>NUCLEOTIDE SEQUENCE [LARGE SCALE GENOMIC DNA]</scope>
    <source>
        <strain evidence="2 3">LFN0009</strain>
    </source>
</reference>
<evidence type="ECO:0000256" key="1">
    <source>
        <dbReference type="SAM" id="MobiDB-lite"/>
    </source>
</evidence>
<proteinExistence type="predicted"/>
<dbReference type="Proteomes" id="UP000652219">
    <property type="component" value="Unassembled WGS sequence"/>
</dbReference>
<dbReference type="EMBL" id="WIGN01000996">
    <property type="protein sequence ID" value="KAF6781608.1"/>
    <property type="molecule type" value="Genomic_DNA"/>
</dbReference>
<accession>A0A8H6ILV4</accession>
<comment type="caution">
    <text evidence="2">The sequence shown here is derived from an EMBL/GenBank/DDBJ whole genome shotgun (WGS) entry which is preliminary data.</text>
</comment>